<evidence type="ECO:0000256" key="6">
    <source>
        <dbReference type="ARBA" id="ARBA00022840"/>
    </source>
</evidence>
<dbReference type="InterPro" id="IPR042115">
    <property type="entry name" value="PriA_3primeBD_sf"/>
</dbReference>
<keyword evidence="1" id="KW-0639">Primosome</keyword>
<evidence type="ECO:0000256" key="7">
    <source>
        <dbReference type="ARBA" id="ARBA00023125"/>
    </source>
</evidence>
<dbReference type="HAMAP" id="MF_00983">
    <property type="entry name" value="PriA"/>
    <property type="match status" value="1"/>
</dbReference>
<dbReference type="GO" id="GO:0005524">
    <property type="term" value="F:ATP binding"/>
    <property type="evidence" value="ECO:0007669"/>
    <property type="project" value="UniProtKB-KW"/>
</dbReference>
<name>A0A6J7JMY2_9ZZZZ</name>
<keyword evidence="2" id="KW-0235">DNA replication</keyword>
<reference evidence="9" key="1">
    <citation type="submission" date="2020-05" db="EMBL/GenBank/DDBJ databases">
        <authorList>
            <person name="Chiriac C."/>
            <person name="Salcher M."/>
            <person name="Ghai R."/>
            <person name="Kavagutti S V."/>
        </authorList>
    </citation>
    <scope>NUCLEOTIDE SEQUENCE</scope>
</reference>
<dbReference type="GO" id="GO:0043138">
    <property type="term" value="F:3'-5' DNA helicase activity"/>
    <property type="evidence" value="ECO:0007669"/>
    <property type="project" value="TreeGrafter"/>
</dbReference>
<evidence type="ECO:0000256" key="3">
    <source>
        <dbReference type="ARBA" id="ARBA00022723"/>
    </source>
</evidence>
<evidence type="ECO:0000259" key="8">
    <source>
        <dbReference type="Pfam" id="PF17764"/>
    </source>
</evidence>
<feature type="domain" description="Primosomal protein N' 3' DNA-binding" evidence="8">
    <location>
        <begin position="38"/>
        <end position="134"/>
    </location>
</feature>
<keyword evidence="7" id="KW-0238">DNA-binding</keyword>
<gene>
    <name evidence="9" type="ORF">UFOPK3772_01132</name>
</gene>
<dbReference type="GO" id="GO:0006269">
    <property type="term" value="P:DNA replication, synthesis of primer"/>
    <property type="evidence" value="ECO:0007669"/>
    <property type="project" value="UniProtKB-KW"/>
</dbReference>
<proteinExistence type="inferred from homology"/>
<sequence>MIADKLALETGAPVRRRRPPVSSTVPLAKALPVAQVRVESPLPHLDRVFDYGVPESLDLAAQPGVRVRVRFAGRLLNGLIVARSLESSVESSLRPLERVLSPEPVLTDEVSLLVSAVADRYAGSFWDVMRAAVPPRHARAEASVATVDSGAILPREDDEEAWARYQRGRVLYGRALAGGITGVRGVWSAAPAHPWTADVAAIVRAVLSRPTGGVLVIVPDAWDVARVTAALEDCAGTMAVLTADLGPERRYREFLRVLRGAVRLVVGTRGAVFAPVRDLALTIVWNDGDEALWEPHAPYWNARDVAALRSHLTGCGLLVGSPARSVEAESWCASGWAQSISPSRQTLRVDAPVIRALEIQDEARDEAAASARIPHTAWLVAKEGLRSGPVLIQVARRGYLPSLACVGCREPARCACGGPLSLAAGRRVAVCGWCGALSGSWSCPRCGADRFRAVAIGIERTAEEFGRAFKGERIVWSSGEQVKREVGEQPAIVIATAGAEPTAAGGYAAVVILDARGSMMRQSLRAMEESAHRWFSAALLARPRAHVVVTADTGAPAVQALVRWDASWLAARELAERASAGMPPATRVAVLRGAPEDIDDVARALEVPHRLLGPVGGRAIVTVRREDGPALGRELRAISVVRSAKSGPGKPVTVTMDPRDIDT</sequence>
<evidence type="ECO:0000256" key="4">
    <source>
        <dbReference type="ARBA" id="ARBA00022741"/>
    </source>
</evidence>
<dbReference type="GO" id="GO:0006310">
    <property type="term" value="P:DNA recombination"/>
    <property type="evidence" value="ECO:0007669"/>
    <property type="project" value="InterPro"/>
</dbReference>
<evidence type="ECO:0000256" key="5">
    <source>
        <dbReference type="ARBA" id="ARBA00022833"/>
    </source>
</evidence>
<keyword evidence="4" id="KW-0547">Nucleotide-binding</keyword>
<keyword evidence="6" id="KW-0067">ATP-binding</keyword>
<dbReference type="InterPro" id="IPR041222">
    <property type="entry name" value="PriA_3primeBD"/>
</dbReference>
<dbReference type="GO" id="GO:0006302">
    <property type="term" value="P:double-strand break repair"/>
    <property type="evidence" value="ECO:0007669"/>
    <property type="project" value="InterPro"/>
</dbReference>
<dbReference type="Gene3D" id="3.40.1440.60">
    <property type="entry name" value="PriA, 3(prime) DNA-binding domain"/>
    <property type="match status" value="1"/>
</dbReference>
<organism evidence="9">
    <name type="scientific">freshwater metagenome</name>
    <dbReference type="NCBI Taxonomy" id="449393"/>
    <lineage>
        <taxon>unclassified sequences</taxon>
        <taxon>metagenomes</taxon>
        <taxon>ecological metagenomes</taxon>
    </lineage>
</organism>
<dbReference type="EMBL" id="CAFBNE010000028">
    <property type="protein sequence ID" value="CAB4944373.1"/>
    <property type="molecule type" value="Genomic_DNA"/>
</dbReference>
<dbReference type="GO" id="GO:0006270">
    <property type="term" value="P:DNA replication initiation"/>
    <property type="evidence" value="ECO:0007669"/>
    <property type="project" value="TreeGrafter"/>
</dbReference>
<dbReference type="GO" id="GO:1990077">
    <property type="term" value="C:primosome complex"/>
    <property type="evidence" value="ECO:0007669"/>
    <property type="project" value="UniProtKB-KW"/>
</dbReference>
<dbReference type="AlphaFoldDB" id="A0A6J7JMY2"/>
<dbReference type="GO" id="GO:0046872">
    <property type="term" value="F:metal ion binding"/>
    <property type="evidence" value="ECO:0007669"/>
    <property type="project" value="UniProtKB-KW"/>
</dbReference>
<keyword evidence="5" id="KW-0862">Zinc</keyword>
<evidence type="ECO:0000313" key="9">
    <source>
        <dbReference type="EMBL" id="CAB4944373.1"/>
    </source>
</evidence>
<protein>
    <submittedName>
        <fullName evidence="9">Unannotated protein</fullName>
    </submittedName>
</protein>
<evidence type="ECO:0000256" key="1">
    <source>
        <dbReference type="ARBA" id="ARBA00022515"/>
    </source>
</evidence>
<dbReference type="Pfam" id="PF17764">
    <property type="entry name" value="PriA_3primeBD"/>
    <property type="match status" value="1"/>
</dbReference>
<dbReference type="InterPro" id="IPR027417">
    <property type="entry name" value="P-loop_NTPase"/>
</dbReference>
<dbReference type="Gene3D" id="3.40.50.300">
    <property type="entry name" value="P-loop containing nucleotide triphosphate hydrolases"/>
    <property type="match status" value="1"/>
</dbReference>
<accession>A0A6J7JMY2</accession>
<dbReference type="InterPro" id="IPR005259">
    <property type="entry name" value="PriA"/>
</dbReference>
<keyword evidence="3" id="KW-0479">Metal-binding</keyword>
<dbReference type="PANTHER" id="PTHR30580">
    <property type="entry name" value="PRIMOSOMAL PROTEIN N"/>
    <property type="match status" value="1"/>
</dbReference>
<evidence type="ECO:0000256" key="2">
    <source>
        <dbReference type="ARBA" id="ARBA00022705"/>
    </source>
</evidence>
<dbReference type="GO" id="GO:0003677">
    <property type="term" value="F:DNA binding"/>
    <property type="evidence" value="ECO:0007669"/>
    <property type="project" value="UniProtKB-KW"/>
</dbReference>
<dbReference type="PANTHER" id="PTHR30580:SF0">
    <property type="entry name" value="PRIMOSOMAL PROTEIN N"/>
    <property type="match status" value="1"/>
</dbReference>